<proteinExistence type="predicted"/>
<reference evidence="2" key="1">
    <citation type="submission" date="2014-09" db="EMBL/GenBank/DDBJ databases">
        <authorList>
            <person name="Sharma Rahul"/>
            <person name="Thines Marco"/>
        </authorList>
    </citation>
    <scope>NUCLEOTIDE SEQUENCE [LARGE SCALE GENOMIC DNA]</scope>
</reference>
<accession>A0A0P1B627</accession>
<keyword evidence="2" id="KW-1185">Reference proteome</keyword>
<evidence type="ECO:0000313" key="1">
    <source>
        <dbReference type="EMBL" id="CEG48980.1"/>
    </source>
</evidence>
<evidence type="ECO:0000313" key="2">
    <source>
        <dbReference type="Proteomes" id="UP000054928"/>
    </source>
</evidence>
<organism evidence="1 2">
    <name type="scientific">Plasmopara halstedii</name>
    <name type="common">Downy mildew of sunflower</name>
    <dbReference type="NCBI Taxonomy" id="4781"/>
    <lineage>
        <taxon>Eukaryota</taxon>
        <taxon>Sar</taxon>
        <taxon>Stramenopiles</taxon>
        <taxon>Oomycota</taxon>
        <taxon>Peronosporomycetes</taxon>
        <taxon>Peronosporales</taxon>
        <taxon>Peronosporaceae</taxon>
        <taxon>Plasmopara</taxon>
    </lineage>
</organism>
<sequence length="80" mass="9372">MDKYIVSVCSKIAKHLKRSCGITIRYCLRYSLDVGRVLSIWYYLSARSTTLYIVHPVNQFWGTWGLFRFDCMGQLDVSKI</sequence>
<dbReference type="Proteomes" id="UP000054928">
    <property type="component" value="Unassembled WGS sequence"/>
</dbReference>
<dbReference type="GeneID" id="36401825"/>
<dbReference type="AlphaFoldDB" id="A0A0P1B627"/>
<dbReference type="EMBL" id="CCYD01003042">
    <property type="protein sequence ID" value="CEG48980.1"/>
    <property type="molecule type" value="Genomic_DNA"/>
</dbReference>
<protein>
    <submittedName>
        <fullName evidence="1">Uncharacterized protein</fullName>
    </submittedName>
</protein>
<name>A0A0P1B627_PLAHL</name>
<dbReference type="RefSeq" id="XP_024585349.1">
    <property type="nucleotide sequence ID" value="XM_024720119.1"/>
</dbReference>